<dbReference type="InterPro" id="IPR032675">
    <property type="entry name" value="LRR_dom_sf"/>
</dbReference>
<dbReference type="STRING" id="10181.G5BDA5"/>
<organism evidence="3 4">
    <name type="scientific">Heterocephalus glaber</name>
    <name type="common">Naked mole rat</name>
    <dbReference type="NCBI Taxonomy" id="10181"/>
    <lineage>
        <taxon>Eukaryota</taxon>
        <taxon>Metazoa</taxon>
        <taxon>Chordata</taxon>
        <taxon>Craniata</taxon>
        <taxon>Vertebrata</taxon>
        <taxon>Euteleostomi</taxon>
        <taxon>Mammalia</taxon>
        <taxon>Eutheria</taxon>
        <taxon>Euarchontoglires</taxon>
        <taxon>Glires</taxon>
        <taxon>Rodentia</taxon>
        <taxon>Hystricomorpha</taxon>
        <taxon>Bathyergidae</taxon>
        <taxon>Heterocephalus</taxon>
    </lineage>
</organism>
<name>G5BDA5_HETGA</name>
<dbReference type="eggNOG" id="ENOG502QWSJ">
    <property type="taxonomic scope" value="Eukaryota"/>
</dbReference>
<dbReference type="GO" id="GO:0005737">
    <property type="term" value="C:cytoplasm"/>
    <property type="evidence" value="ECO:0007669"/>
    <property type="project" value="TreeGrafter"/>
</dbReference>
<dbReference type="PANTHER" id="PTHR14224">
    <property type="entry name" value="SIMILAR TO PREFERENTIALLY EXPRESSED ANTIGEN IN MELANOMA-LIKE 3"/>
    <property type="match status" value="1"/>
</dbReference>
<dbReference type="InterPro" id="IPR050694">
    <property type="entry name" value="LRRC14/PRAME"/>
</dbReference>
<reference evidence="3 4" key="1">
    <citation type="journal article" date="2011" name="Nature">
        <title>Genome sequencing reveals insights into physiology and longevity of the naked mole rat.</title>
        <authorList>
            <person name="Kim E.B."/>
            <person name="Fang X."/>
            <person name="Fushan A.A."/>
            <person name="Huang Z."/>
            <person name="Lobanov A.V."/>
            <person name="Han L."/>
            <person name="Marino S.M."/>
            <person name="Sun X."/>
            <person name="Turanov A.A."/>
            <person name="Yang P."/>
            <person name="Yim S.H."/>
            <person name="Zhao X."/>
            <person name="Kasaikina M.V."/>
            <person name="Stoletzki N."/>
            <person name="Peng C."/>
            <person name="Polak P."/>
            <person name="Xiong Z."/>
            <person name="Kiezun A."/>
            <person name="Zhu Y."/>
            <person name="Chen Y."/>
            <person name="Kryukov G.V."/>
            <person name="Zhang Q."/>
            <person name="Peshkin L."/>
            <person name="Yang L."/>
            <person name="Bronson R.T."/>
            <person name="Buffenstein R."/>
            <person name="Wang B."/>
            <person name="Han C."/>
            <person name="Li Q."/>
            <person name="Chen L."/>
            <person name="Zhao W."/>
            <person name="Sunyaev S.R."/>
            <person name="Park T.J."/>
            <person name="Zhang G."/>
            <person name="Wang J."/>
            <person name="Gladyshev V.N."/>
        </authorList>
    </citation>
    <scope>NUCLEOTIDE SEQUENCE [LARGE SCALE GENOMIC DNA]</scope>
</reference>
<dbReference type="AlphaFoldDB" id="G5BDA5"/>
<sequence length="554" mass="63495">MLSPGASSQGLVLPGSRNSATFICTRFFRMTTQSPLTLYELTKQSLLNSETIASTALHDLPSMIFHEIFMEAFMGEHNEVLKVMVQAWPFPCLPLRTLMTLRKPKTPHPQFGEITLQQRNLRTLQALLDGIDIQLSQKVHHRWRLQVLDWRDVHRDFWTVGPRAMRAAYSEHSSSKEAGKPGLRKKKPTLTIFAHLCFEAWSRSCALHDELQLCLLKWARKRKASVHLSSEKVMIKSDTVFKILKLLHAVQLDSIQELDLSIDWGQENMKAFVPLLRKMTKLHTFHFSSLSPEVYTSSGKNKWHSRIYAFHLGQMQSLRELHIDHVFFLEGTLHKIFRSQTPLKALSLSSSPLKESDLKHLAHCSSTCQLKSLSLRKFSMKSFNPEILQALLDKLACTLETLVLEHCDITDAQFLAILPPLSCCSQLKTFSCYGNPISLGVLQVLLHECTALSQLTQGLYPAPLESYESKIPTKFVHPEKFHQVCAKLAQVLMHIRPSLLVQICTYSCDWCMLCQLYTLEPNGNWEITEEYLYRSWFRCDSCVNPLFGDHIFLL</sequence>
<evidence type="ECO:0000313" key="3">
    <source>
        <dbReference type="EMBL" id="EHB07266.1"/>
    </source>
</evidence>
<dbReference type="Proteomes" id="UP000006813">
    <property type="component" value="Unassembled WGS sequence"/>
</dbReference>
<dbReference type="Gene3D" id="3.80.10.10">
    <property type="entry name" value="Ribonuclease Inhibitor"/>
    <property type="match status" value="1"/>
</dbReference>
<gene>
    <name evidence="3" type="ORF">GW7_15827</name>
</gene>
<protein>
    <submittedName>
        <fullName evidence="3">PRAME family member 12</fullName>
    </submittedName>
</protein>
<dbReference type="SUPFAM" id="SSF52047">
    <property type="entry name" value="RNI-like"/>
    <property type="match status" value="1"/>
</dbReference>
<evidence type="ECO:0000256" key="2">
    <source>
        <dbReference type="ARBA" id="ARBA00022737"/>
    </source>
</evidence>
<dbReference type="EMBL" id="JH169651">
    <property type="protein sequence ID" value="EHB07266.1"/>
    <property type="molecule type" value="Genomic_DNA"/>
</dbReference>
<evidence type="ECO:0000313" key="4">
    <source>
        <dbReference type="Proteomes" id="UP000006813"/>
    </source>
</evidence>
<accession>G5BDA5</accession>
<proteinExistence type="predicted"/>
<dbReference type="InParanoid" id="G5BDA5"/>
<evidence type="ECO:0000256" key="1">
    <source>
        <dbReference type="ARBA" id="ARBA00022614"/>
    </source>
</evidence>
<keyword evidence="2" id="KW-0677">Repeat</keyword>
<keyword evidence="1" id="KW-0433">Leucine-rich repeat</keyword>
<dbReference type="PANTHER" id="PTHR14224:SF19">
    <property type="entry name" value="PRAME FAMILY MEMBER 11-RELATED"/>
    <property type="match status" value="1"/>
</dbReference>